<dbReference type="GO" id="GO:0016491">
    <property type="term" value="F:oxidoreductase activity"/>
    <property type="evidence" value="ECO:0007669"/>
    <property type="project" value="InterPro"/>
</dbReference>
<dbReference type="GO" id="GO:0071949">
    <property type="term" value="F:FAD binding"/>
    <property type="evidence" value="ECO:0007669"/>
    <property type="project" value="InterPro"/>
</dbReference>
<dbReference type="Gene3D" id="3.30.390.50">
    <property type="entry name" value="CO dehydrogenase flavoprotein, C-terminal domain"/>
    <property type="match status" value="1"/>
</dbReference>
<organism evidence="2 3">
    <name type="scientific">OM182 bacterium MED-G28</name>
    <dbReference type="NCBI Taxonomy" id="1986256"/>
    <lineage>
        <taxon>Bacteria</taxon>
        <taxon>Pseudomonadati</taxon>
        <taxon>Pseudomonadota</taxon>
        <taxon>Gammaproteobacteria</taxon>
        <taxon>OMG group</taxon>
        <taxon>OM182 clade</taxon>
    </lineage>
</organism>
<dbReference type="InterPro" id="IPR005107">
    <property type="entry name" value="CO_DH_flav_C"/>
</dbReference>
<dbReference type="InterPro" id="IPR036318">
    <property type="entry name" value="FAD-bd_PCMH-like_sf"/>
</dbReference>
<name>A0A2A5WFN6_9GAMM</name>
<gene>
    <name evidence="2" type="ORF">CNF02_03355</name>
</gene>
<dbReference type="PANTHER" id="PTHR42659">
    <property type="entry name" value="XANTHINE DEHYDROGENASE SUBUNIT C-RELATED"/>
    <property type="match status" value="1"/>
</dbReference>
<evidence type="ECO:0000313" key="2">
    <source>
        <dbReference type="EMBL" id="PDH35078.1"/>
    </source>
</evidence>
<dbReference type="InterPro" id="IPR016169">
    <property type="entry name" value="FAD-bd_PCMH_sub2"/>
</dbReference>
<comment type="caution">
    <text evidence="2">The sequence shown here is derived from an EMBL/GenBank/DDBJ whole genome shotgun (WGS) entry which is preliminary data.</text>
</comment>
<dbReference type="PANTHER" id="PTHR42659:SF9">
    <property type="entry name" value="XANTHINE DEHYDROGENASE FAD-BINDING SUBUNIT XDHB-RELATED"/>
    <property type="match status" value="1"/>
</dbReference>
<evidence type="ECO:0000313" key="3">
    <source>
        <dbReference type="Proteomes" id="UP000219329"/>
    </source>
</evidence>
<dbReference type="Gene3D" id="3.30.465.10">
    <property type="match status" value="2"/>
</dbReference>
<dbReference type="Pfam" id="PF00941">
    <property type="entry name" value="FAD_binding_5"/>
    <property type="match status" value="1"/>
</dbReference>
<accession>A0A2A5WFN6</accession>
<dbReference type="InterPro" id="IPR036683">
    <property type="entry name" value="CO_DH_flav_C_dom_sf"/>
</dbReference>
<dbReference type="SUPFAM" id="SSF56176">
    <property type="entry name" value="FAD-binding/transporter-associated domain-like"/>
    <property type="match status" value="1"/>
</dbReference>
<evidence type="ECO:0000259" key="1">
    <source>
        <dbReference type="PROSITE" id="PS51387"/>
    </source>
</evidence>
<proteinExistence type="predicted"/>
<dbReference type="SMART" id="SM01092">
    <property type="entry name" value="CO_deh_flav_C"/>
    <property type="match status" value="1"/>
</dbReference>
<reference evidence="2 3" key="1">
    <citation type="submission" date="2017-08" db="EMBL/GenBank/DDBJ databases">
        <title>Fine stratification of microbial communities through a metagenomic profile of the photic zone.</title>
        <authorList>
            <person name="Haro-Moreno J.M."/>
            <person name="Lopez-Perez M."/>
            <person name="De La Torre J."/>
            <person name="Picazo A."/>
            <person name="Camacho A."/>
            <person name="Rodriguez-Valera F."/>
        </authorList>
    </citation>
    <scope>NUCLEOTIDE SEQUENCE [LARGE SCALE GENOMIC DNA]</scope>
    <source>
        <strain evidence="2">MED-G28</strain>
    </source>
</reference>
<dbReference type="SUPFAM" id="SSF55447">
    <property type="entry name" value="CO dehydrogenase flavoprotein C-terminal domain-like"/>
    <property type="match status" value="1"/>
</dbReference>
<dbReference type="EMBL" id="NTJZ01000002">
    <property type="protein sequence ID" value="PDH35078.1"/>
    <property type="molecule type" value="Genomic_DNA"/>
</dbReference>
<dbReference type="InterPro" id="IPR002346">
    <property type="entry name" value="Mopterin_DH_FAD-bd"/>
</dbReference>
<dbReference type="AlphaFoldDB" id="A0A2A5WFN6"/>
<dbReference type="InterPro" id="IPR016166">
    <property type="entry name" value="FAD-bd_PCMH"/>
</dbReference>
<dbReference type="Proteomes" id="UP000219329">
    <property type="component" value="Unassembled WGS sequence"/>
</dbReference>
<dbReference type="InterPro" id="IPR051312">
    <property type="entry name" value="Diverse_Substr_Oxidored"/>
</dbReference>
<sequence length="328" mass="34236">MKSLTNINATSFNQAVAAAQQASEQGQSVAFSGGGTDLLQQVKDGTDAADVIINLRSVPDGRIIESNGAGVSIGGLVTLTEVSEDPLVISGLAAIAQAAGSVGTPQIRNVGTLAGNVTQRPWCWYYRNGFNCFKAGGEECFSVNGENGQHAIFGGGPSYIVHPSDVAPALVAFDAVFQVTGPNGDREVSAEDFFLLPITNPVRENSLSENELLTGVRIPNVSANTVSTYHKVMDREAWTHAEIGVATVIQRDGNSVQDAKVVLAGVAPIPWRVQAVEDFLTGKQISAAVAQEAGEIGIQDSQPLSNNAHKLPMTSAAIERAILSLAAG</sequence>
<protein>
    <submittedName>
        <fullName evidence="2">Molybdopterin dehydrogenase</fullName>
    </submittedName>
</protein>
<dbReference type="Pfam" id="PF03450">
    <property type="entry name" value="CO_deh_flav_C"/>
    <property type="match status" value="1"/>
</dbReference>
<dbReference type="PROSITE" id="PS51387">
    <property type="entry name" value="FAD_PCMH"/>
    <property type="match status" value="1"/>
</dbReference>
<feature type="domain" description="FAD-binding PCMH-type" evidence="1">
    <location>
        <begin position="1"/>
        <end position="223"/>
    </location>
</feature>